<organism evidence="1 2">
    <name type="scientific">Legionella waltersii</name>
    <dbReference type="NCBI Taxonomy" id="66969"/>
    <lineage>
        <taxon>Bacteria</taxon>
        <taxon>Pseudomonadati</taxon>
        <taxon>Pseudomonadota</taxon>
        <taxon>Gammaproteobacteria</taxon>
        <taxon>Legionellales</taxon>
        <taxon>Legionellaceae</taxon>
        <taxon>Legionella</taxon>
    </lineage>
</organism>
<evidence type="ECO:0000313" key="1">
    <source>
        <dbReference type="EMBL" id="KTD78421.1"/>
    </source>
</evidence>
<name>A0A0W1AAN6_9GAMM</name>
<dbReference type="PATRIC" id="fig|66969.6.peg.2017"/>
<proteinExistence type="predicted"/>
<dbReference type="Proteomes" id="UP000054729">
    <property type="component" value="Unassembled WGS sequence"/>
</dbReference>
<accession>A0A0W1AAN6</accession>
<dbReference type="STRING" id="66969.Lwal_1856"/>
<dbReference type="EMBL" id="LNZB01000041">
    <property type="protein sequence ID" value="KTD78421.1"/>
    <property type="molecule type" value="Genomic_DNA"/>
</dbReference>
<evidence type="ECO:0000313" key="2">
    <source>
        <dbReference type="Proteomes" id="UP000054729"/>
    </source>
</evidence>
<protein>
    <submittedName>
        <fullName evidence="1">Substrate of the Dot/Icm secretion system</fullName>
    </submittedName>
</protein>
<reference evidence="1 2" key="1">
    <citation type="submission" date="2015-11" db="EMBL/GenBank/DDBJ databases">
        <title>Genomic analysis of 38 Legionella species identifies large and diverse effector repertoires.</title>
        <authorList>
            <person name="Burstein D."/>
            <person name="Amaro F."/>
            <person name="Zusman T."/>
            <person name="Lifshitz Z."/>
            <person name="Cohen O."/>
            <person name="Gilbert J.A."/>
            <person name="Pupko T."/>
            <person name="Shuman H.A."/>
            <person name="Segal G."/>
        </authorList>
    </citation>
    <scope>NUCLEOTIDE SEQUENCE [LARGE SCALE GENOMIC DNA]</scope>
    <source>
        <strain evidence="1 2">ATCC 51914</strain>
    </source>
</reference>
<dbReference type="OrthoDB" id="5647612at2"/>
<comment type="caution">
    <text evidence="1">The sequence shown here is derived from an EMBL/GenBank/DDBJ whole genome shotgun (WGS) entry which is preliminary data.</text>
</comment>
<keyword evidence="2" id="KW-1185">Reference proteome</keyword>
<sequence>MAYTPLDFALFLAKTRNLEIQYSTLLGRYKIKSEAPVQVKQPPVQEQVVQSGLEILLARVHEVNTCKTERKTAQDVFIKLTTELRDVLKENNEERNRQASLYLLGALLHRYFRIIKEYQNKNSYTYFSLFAANEKNCNLFKAIRSALGLPPEMDENYRAQDLKILDEVTIVKALEIFKKNMLATGGKETPKYKSYPHFAQDRNFEEYLQDIIDEHKKKGGDLLKEFQAIGFIESLALYLDEEQRRVVDDINKWSVLLKKEHPDFSKLNQSLLLESLKKNVANSQSQYDIANLLSTAQIQINFENFDHTTFVETMQALQISLASHRLLGGYCLLLQSKFVSKGLKGCIYQVLGIEENIKELTDKDILRSIKLLKQYIEFKPSLKINTEFFGGFDKFKTKVYQVELALLNVGEEPKPEEKSALLL</sequence>
<dbReference type="RefSeq" id="WP_058480511.1">
    <property type="nucleotide sequence ID" value="NZ_CAAAIQ010000004.1"/>
</dbReference>
<dbReference type="AlphaFoldDB" id="A0A0W1AAN6"/>
<gene>
    <name evidence="1" type="ORF">Lwal_1856</name>
</gene>